<evidence type="ECO:0000313" key="3">
    <source>
        <dbReference type="Proteomes" id="UP001221413"/>
    </source>
</evidence>
<feature type="compositionally biased region" description="Acidic residues" evidence="1">
    <location>
        <begin position="584"/>
        <end position="626"/>
    </location>
</feature>
<keyword evidence="3" id="KW-1185">Reference proteome</keyword>
<name>A0AAD6NHE4_DREDA</name>
<accession>A0AAD6NHE4</accession>
<dbReference type="AlphaFoldDB" id="A0AAD6NHE4"/>
<reference evidence="2" key="1">
    <citation type="submission" date="2023-01" db="EMBL/GenBank/DDBJ databases">
        <title>The chitinases involved in constricting ring structure development in the nematode-trapping fungus Drechslerella dactyloides.</title>
        <authorList>
            <person name="Wang R."/>
            <person name="Zhang L."/>
            <person name="Tang P."/>
            <person name="Li S."/>
            <person name="Liang L."/>
        </authorList>
    </citation>
    <scope>NUCLEOTIDE SEQUENCE</scope>
    <source>
        <strain evidence="2">YMF1.00031</strain>
    </source>
</reference>
<sequence length="717" mass="82042">MWLNTIPLPPELVDEMLTYCSFRELWALAQTSRDSYTACFRRLAIKHRFPLTLPHAVTSGLLEQHKVNGIYDRISAVTVDISKDAWSKHEDAIQKDYLTPLADLFLSRHLRGQKTLLQIYTYGENDCEILGLLEIVRLAFTMAPDTIDGFAIRLSVAEEDEKDLRTRTRSLTHILRRSVFNGRRRLLSITLLSVETCALHARAVSDILLEMAGGLVAETIYSEIPLETLRLAIRWKDEDVGFVDRPDMVRFPNIVPSTLKKLHYEDKHWAGLAADASIETFQAIWPNLEEIRIDLGLERLIYYVTKDVWHSNTGEYFSTYTTPYNEFISSRPEGKGLGLRFCTSGGGGCDLVALSTVFSCVVPETCNRFSSFAFCLTVDDENQDDLENSLVPMERMFVAERERQMSQNIVQLPVESLDLRIRALSATWVTQFFLDLGISLAFIGHQSFLQDVKVVVDWKDIENDPVRRSWEYMEFDRMQASDLKRLYLEDKRCPPVTVYLNAFSFLFPNLEELYIDGGLAQKMKDYTRLKAFPCLRKISMPFPYGDPRVAPQRDDILGPFGFDVPCCMREEFWELVQELLCGEENEEENVEEENYEEEFYQEEDENDDGDNDEDSEQEDEDLEDEAPASWSSVSASSMKNLGDKPTHPADLAAITSLLLAPGPEPGTNTLREGPHKLAWMYLLPWLQELVGSQALSDELQLAYELDWNQPGSRCCES</sequence>
<feature type="region of interest" description="Disordered" evidence="1">
    <location>
        <begin position="584"/>
        <end position="647"/>
    </location>
</feature>
<evidence type="ECO:0000256" key="1">
    <source>
        <dbReference type="SAM" id="MobiDB-lite"/>
    </source>
</evidence>
<dbReference type="Proteomes" id="UP001221413">
    <property type="component" value="Unassembled WGS sequence"/>
</dbReference>
<gene>
    <name evidence="2" type="ORF">Dda_6424</name>
</gene>
<proteinExistence type="predicted"/>
<feature type="compositionally biased region" description="Low complexity" evidence="1">
    <location>
        <begin position="627"/>
        <end position="637"/>
    </location>
</feature>
<protein>
    <recommendedName>
        <fullName evidence="4">F-box domain-containing protein</fullName>
    </recommendedName>
</protein>
<evidence type="ECO:0008006" key="4">
    <source>
        <dbReference type="Google" id="ProtNLM"/>
    </source>
</evidence>
<dbReference type="EMBL" id="JAQGDS010000008">
    <property type="protein sequence ID" value="KAJ6258384.1"/>
    <property type="molecule type" value="Genomic_DNA"/>
</dbReference>
<evidence type="ECO:0000313" key="2">
    <source>
        <dbReference type="EMBL" id="KAJ6258384.1"/>
    </source>
</evidence>
<comment type="caution">
    <text evidence="2">The sequence shown here is derived from an EMBL/GenBank/DDBJ whole genome shotgun (WGS) entry which is preliminary data.</text>
</comment>
<organism evidence="2 3">
    <name type="scientific">Drechslerella dactyloides</name>
    <name type="common">Nematode-trapping fungus</name>
    <name type="synonym">Arthrobotrys dactyloides</name>
    <dbReference type="NCBI Taxonomy" id="74499"/>
    <lineage>
        <taxon>Eukaryota</taxon>
        <taxon>Fungi</taxon>
        <taxon>Dikarya</taxon>
        <taxon>Ascomycota</taxon>
        <taxon>Pezizomycotina</taxon>
        <taxon>Orbiliomycetes</taxon>
        <taxon>Orbiliales</taxon>
        <taxon>Orbiliaceae</taxon>
        <taxon>Drechslerella</taxon>
    </lineage>
</organism>